<evidence type="ECO:0000256" key="16">
    <source>
        <dbReference type="PIRSR" id="PIRSR000098-1"/>
    </source>
</evidence>
<dbReference type="Gene3D" id="3.30.360.10">
    <property type="entry name" value="Dihydrodipicolinate Reductase, domain 2"/>
    <property type="match status" value="1"/>
</dbReference>
<dbReference type="InterPro" id="IPR002912">
    <property type="entry name" value="ACT_dom"/>
</dbReference>
<reference evidence="21" key="1">
    <citation type="submission" date="2016-08" db="EMBL/GenBank/DDBJ databases">
        <authorList>
            <person name="Seilhamer J.J."/>
        </authorList>
    </citation>
    <scope>NUCLEOTIDE SEQUENCE</scope>
    <source>
        <strain evidence="21">86</strain>
    </source>
</reference>
<comment type="pathway">
    <text evidence="2 18">Amino-acid biosynthesis; L-threonine biosynthesis; L-threonine from L-aspartate: step 3/5.</text>
</comment>
<evidence type="ECO:0000256" key="15">
    <source>
        <dbReference type="ARBA" id="ARBA00048841"/>
    </source>
</evidence>
<dbReference type="PANTHER" id="PTHR43331">
    <property type="entry name" value="HOMOSERINE DEHYDROGENASE"/>
    <property type="match status" value="1"/>
</dbReference>
<keyword evidence="11 18" id="KW-0560">Oxidoreductase</keyword>
<evidence type="ECO:0000256" key="10">
    <source>
        <dbReference type="ARBA" id="ARBA00022857"/>
    </source>
</evidence>
<evidence type="ECO:0000256" key="7">
    <source>
        <dbReference type="ARBA" id="ARBA00022605"/>
    </source>
</evidence>
<dbReference type="GO" id="GO:0050661">
    <property type="term" value="F:NADP binding"/>
    <property type="evidence" value="ECO:0007669"/>
    <property type="project" value="InterPro"/>
</dbReference>
<evidence type="ECO:0000256" key="3">
    <source>
        <dbReference type="ARBA" id="ARBA00005062"/>
    </source>
</evidence>
<evidence type="ECO:0000256" key="5">
    <source>
        <dbReference type="ARBA" id="ARBA00013213"/>
    </source>
</evidence>
<evidence type="ECO:0000256" key="13">
    <source>
        <dbReference type="ARBA" id="ARBA00023053"/>
    </source>
</evidence>
<feature type="binding site" evidence="17">
    <location>
        <position position="189"/>
    </location>
    <ligand>
        <name>L-homoserine</name>
        <dbReference type="ChEBI" id="CHEBI:57476"/>
    </ligand>
</feature>
<sequence>MKAIQIALLGMGTVGTGVVKILANNARSIQQKVGVPVVIKKILVKNPDKVRNITTEAQLVTSIDEILHDSDIKIVVEVMGGELPAKDYMLAALKAGKHVVTANKDVVAKYGRELFDAAAETHTDFLFEASVGGGIPIIRPLKQCLAANQISEIMGIVNGTTNYMLSKMTNEQMDYSDVLAEAQAKGYAEADPSADVGGYDAARKIAILASIGFGARVTLEDVYIEGITSITIEDIEYARELGFVIKLLAVAKQDDRGINVRVHPAFLPVTHPLAAVNDVFNAIFVKGDAVGETMFYGRGAGELPTASAVTADIIDVARDIRHNVSSRILCTCFEQKPIYPVSKTESPYYIRLLVEDKPGVLAAIAGAFGAQQVSLHSVIQKRKVECATELVLITYRVSDENIRLAMNTLLGMSMVSKVGNVIRVEAEQIS</sequence>
<feature type="binding site" evidence="17">
    <location>
        <begin position="9"/>
        <end position="16"/>
    </location>
    <ligand>
        <name>NADP(+)</name>
        <dbReference type="ChEBI" id="CHEBI:58349"/>
    </ligand>
</feature>
<evidence type="ECO:0000256" key="4">
    <source>
        <dbReference type="ARBA" id="ARBA00006753"/>
    </source>
</evidence>
<dbReference type="InterPro" id="IPR001342">
    <property type="entry name" value="HDH_cat"/>
</dbReference>
<evidence type="ECO:0000256" key="17">
    <source>
        <dbReference type="PIRSR" id="PIRSR000098-2"/>
    </source>
</evidence>
<organism evidence="21">
    <name type="scientific">uncultured Sporomusa sp</name>
    <dbReference type="NCBI Taxonomy" id="307249"/>
    <lineage>
        <taxon>Bacteria</taxon>
        <taxon>Bacillati</taxon>
        <taxon>Bacillota</taxon>
        <taxon>Negativicutes</taxon>
        <taxon>Selenomonadales</taxon>
        <taxon>Sporomusaceae</taxon>
        <taxon>Sporomusa</taxon>
        <taxon>environmental samples</taxon>
    </lineage>
</organism>
<evidence type="ECO:0000256" key="19">
    <source>
        <dbReference type="RuleBase" id="RU004171"/>
    </source>
</evidence>
<dbReference type="EC" id="1.1.1.3" evidence="5 18"/>
<evidence type="ECO:0000256" key="8">
    <source>
        <dbReference type="ARBA" id="ARBA00022697"/>
    </source>
</evidence>
<dbReference type="PROSITE" id="PS51671">
    <property type="entry name" value="ACT"/>
    <property type="match status" value="1"/>
</dbReference>
<dbReference type="Pfam" id="PF01842">
    <property type="entry name" value="ACT"/>
    <property type="match status" value="1"/>
</dbReference>
<dbReference type="GO" id="GO:0004412">
    <property type="term" value="F:homoserine dehydrogenase activity"/>
    <property type="evidence" value="ECO:0007669"/>
    <property type="project" value="UniProtKB-EC"/>
</dbReference>
<evidence type="ECO:0000256" key="1">
    <source>
        <dbReference type="ARBA" id="ARBA00001920"/>
    </source>
</evidence>
<proteinExistence type="inferred from homology"/>
<dbReference type="InterPro" id="IPR019811">
    <property type="entry name" value="HDH_CS"/>
</dbReference>
<dbReference type="PANTHER" id="PTHR43331:SF1">
    <property type="entry name" value="HOMOSERINE DEHYDROGENASE"/>
    <property type="match status" value="1"/>
</dbReference>
<accession>A0A212LS44</accession>
<dbReference type="InterPro" id="IPR016204">
    <property type="entry name" value="HDH"/>
</dbReference>
<evidence type="ECO:0000256" key="12">
    <source>
        <dbReference type="ARBA" id="ARBA00023027"/>
    </source>
</evidence>
<evidence type="ECO:0000313" key="21">
    <source>
        <dbReference type="EMBL" id="SCM80306.1"/>
    </source>
</evidence>
<evidence type="ECO:0000256" key="2">
    <source>
        <dbReference type="ARBA" id="ARBA00005056"/>
    </source>
</evidence>
<dbReference type="PROSITE" id="PS01042">
    <property type="entry name" value="HOMOSER_DHGENASE"/>
    <property type="match status" value="1"/>
</dbReference>
<evidence type="ECO:0000256" key="6">
    <source>
        <dbReference type="ARBA" id="ARBA00013376"/>
    </source>
</evidence>
<dbReference type="SUPFAM" id="SSF51735">
    <property type="entry name" value="NAD(P)-binding Rossmann-fold domains"/>
    <property type="match status" value="1"/>
</dbReference>
<dbReference type="InterPro" id="IPR005106">
    <property type="entry name" value="Asp/hSer_DH_NAD-bd"/>
</dbReference>
<name>A0A212LS44_9FIRM</name>
<dbReference type="GO" id="GO:0046872">
    <property type="term" value="F:metal ion binding"/>
    <property type="evidence" value="ECO:0007669"/>
    <property type="project" value="UniProtKB-KW"/>
</dbReference>
<keyword evidence="8 18" id="KW-0791">Threonine biosynthesis</keyword>
<evidence type="ECO:0000256" key="11">
    <source>
        <dbReference type="ARBA" id="ARBA00023002"/>
    </source>
</evidence>
<dbReference type="Gene3D" id="3.40.50.720">
    <property type="entry name" value="NAD(P)-binding Rossmann-like Domain"/>
    <property type="match status" value="1"/>
</dbReference>
<comment type="catalytic activity">
    <reaction evidence="15">
        <text>L-homoserine + NADP(+) = L-aspartate 4-semialdehyde + NADPH + H(+)</text>
        <dbReference type="Rhea" id="RHEA:15761"/>
        <dbReference type="ChEBI" id="CHEBI:15378"/>
        <dbReference type="ChEBI" id="CHEBI:57476"/>
        <dbReference type="ChEBI" id="CHEBI:57783"/>
        <dbReference type="ChEBI" id="CHEBI:58349"/>
        <dbReference type="ChEBI" id="CHEBI:537519"/>
        <dbReference type="EC" id="1.1.1.3"/>
    </reaction>
    <physiologicalReaction direction="right-to-left" evidence="15">
        <dbReference type="Rhea" id="RHEA:15763"/>
    </physiologicalReaction>
</comment>
<keyword evidence="10 17" id="KW-0521">NADP</keyword>
<keyword evidence="12" id="KW-0520">NAD</keyword>
<evidence type="ECO:0000256" key="9">
    <source>
        <dbReference type="ARBA" id="ARBA00022723"/>
    </source>
</evidence>
<dbReference type="NCBIfam" id="NF004976">
    <property type="entry name" value="PRK06349.1"/>
    <property type="match status" value="1"/>
</dbReference>
<dbReference type="SUPFAM" id="SSF55021">
    <property type="entry name" value="ACT-like"/>
    <property type="match status" value="1"/>
</dbReference>
<comment type="cofactor">
    <cofactor evidence="1">
        <name>a metal cation</name>
        <dbReference type="ChEBI" id="CHEBI:25213"/>
    </cofactor>
</comment>
<gene>
    <name evidence="21" type="primary">hom</name>
    <name evidence="21" type="ORF">KL86SPO_30484</name>
</gene>
<dbReference type="CDD" id="cd04881">
    <property type="entry name" value="ACT_HSDH-Hom"/>
    <property type="match status" value="1"/>
</dbReference>
<dbReference type="UniPathway" id="UPA00051">
    <property type="reaction ID" value="UER00465"/>
</dbReference>
<feature type="domain" description="ACT" evidence="20">
    <location>
        <begin position="349"/>
        <end position="423"/>
    </location>
</feature>
<dbReference type="PIRSF" id="PIRSF000098">
    <property type="entry name" value="Homoser_dehydrog"/>
    <property type="match status" value="1"/>
</dbReference>
<dbReference type="SUPFAM" id="SSF55347">
    <property type="entry name" value="Glyceraldehyde-3-phosphate dehydrogenase-like, C-terminal domain"/>
    <property type="match status" value="1"/>
</dbReference>
<comment type="similarity">
    <text evidence="4 19">Belongs to the homoserine dehydrogenase family.</text>
</comment>
<dbReference type="EMBL" id="FMJE01000003">
    <property type="protein sequence ID" value="SCM80306.1"/>
    <property type="molecule type" value="Genomic_DNA"/>
</dbReference>
<dbReference type="Pfam" id="PF03447">
    <property type="entry name" value="NAD_binding_3"/>
    <property type="match status" value="1"/>
</dbReference>
<keyword evidence="14 18" id="KW-0486">Methionine biosynthesis</keyword>
<evidence type="ECO:0000259" key="20">
    <source>
        <dbReference type="PROSITE" id="PS51671"/>
    </source>
</evidence>
<dbReference type="GO" id="GO:0009088">
    <property type="term" value="P:threonine biosynthetic process"/>
    <property type="evidence" value="ECO:0007669"/>
    <property type="project" value="UniProtKB-UniPathway"/>
</dbReference>
<keyword evidence="9" id="KW-0479">Metal-binding</keyword>
<feature type="binding site" evidence="17">
    <location>
        <position position="104"/>
    </location>
    <ligand>
        <name>NADPH</name>
        <dbReference type="ChEBI" id="CHEBI:57783"/>
    </ligand>
</feature>
<dbReference type="InterPro" id="IPR045865">
    <property type="entry name" value="ACT-like_dom_sf"/>
</dbReference>
<keyword evidence="13" id="KW-0915">Sodium</keyword>
<evidence type="ECO:0000256" key="14">
    <source>
        <dbReference type="ARBA" id="ARBA00023167"/>
    </source>
</evidence>
<dbReference type="UniPathway" id="UPA00050">
    <property type="reaction ID" value="UER00063"/>
</dbReference>
<keyword evidence="7 18" id="KW-0028">Amino-acid biosynthesis</keyword>
<dbReference type="FunFam" id="3.40.50.720:FF:000062">
    <property type="entry name" value="Homoserine dehydrogenase"/>
    <property type="match status" value="1"/>
</dbReference>
<evidence type="ECO:0000256" key="18">
    <source>
        <dbReference type="RuleBase" id="RU000579"/>
    </source>
</evidence>
<dbReference type="Pfam" id="PF00742">
    <property type="entry name" value="Homoserine_dh"/>
    <property type="match status" value="1"/>
</dbReference>
<protein>
    <recommendedName>
        <fullName evidence="6 18">Homoserine dehydrogenase</fullName>
        <ecNumber evidence="5 18">1.1.1.3</ecNumber>
    </recommendedName>
</protein>
<dbReference type="FunFam" id="3.30.360.10:FF:000005">
    <property type="entry name" value="Homoserine dehydrogenase"/>
    <property type="match status" value="1"/>
</dbReference>
<dbReference type="AlphaFoldDB" id="A0A212LS44"/>
<dbReference type="InterPro" id="IPR036291">
    <property type="entry name" value="NAD(P)-bd_dom_sf"/>
</dbReference>
<comment type="pathway">
    <text evidence="3 18">Amino-acid biosynthesis; L-methionine biosynthesis via de novo pathway; L-homoserine from L-aspartate: step 3/3.</text>
</comment>
<dbReference type="Gene3D" id="3.30.70.260">
    <property type="match status" value="1"/>
</dbReference>
<feature type="active site" description="Proton donor" evidence="16">
    <location>
        <position position="204"/>
    </location>
</feature>
<dbReference type="GO" id="GO:0009086">
    <property type="term" value="P:methionine biosynthetic process"/>
    <property type="evidence" value="ECO:0007669"/>
    <property type="project" value="UniProtKB-KW"/>
</dbReference>